<proteinExistence type="inferred from homology"/>
<name>A0A2I2G148_9EURO</name>
<dbReference type="VEuPathDB" id="FungiDB:P170DRAFT_477482"/>
<dbReference type="AlphaFoldDB" id="A0A2I2G148"/>
<evidence type="ECO:0000313" key="4">
    <source>
        <dbReference type="EMBL" id="PLB46601.1"/>
    </source>
</evidence>
<dbReference type="Proteomes" id="UP000234275">
    <property type="component" value="Unassembled WGS sequence"/>
</dbReference>
<dbReference type="RefSeq" id="XP_024701903.1">
    <property type="nucleotide sequence ID" value="XM_024853473.1"/>
</dbReference>
<gene>
    <name evidence="4" type="ORF">P170DRAFT_477482</name>
</gene>
<dbReference type="InterPro" id="IPR008030">
    <property type="entry name" value="NmrA-like"/>
</dbReference>
<organism evidence="4 5">
    <name type="scientific">Aspergillus steynii IBT 23096</name>
    <dbReference type="NCBI Taxonomy" id="1392250"/>
    <lineage>
        <taxon>Eukaryota</taxon>
        <taxon>Fungi</taxon>
        <taxon>Dikarya</taxon>
        <taxon>Ascomycota</taxon>
        <taxon>Pezizomycotina</taxon>
        <taxon>Eurotiomycetes</taxon>
        <taxon>Eurotiomycetidae</taxon>
        <taxon>Eurotiales</taxon>
        <taxon>Aspergillaceae</taxon>
        <taxon>Aspergillus</taxon>
        <taxon>Aspergillus subgen. Circumdati</taxon>
    </lineage>
</organism>
<keyword evidence="2" id="KW-0521">NADP</keyword>
<reference evidence="4 5" key="1">
    <citation type="submission" date="2016-12" db="EMBL/GenBank/DDBJ databases">
        <title>The genomes of Aspergillus section Nigri reveals drivers in fungal speciation.</title>
        <authorList>
            <consortium name="DOE Joint Genome Institute"/>
            <person name="Vesth T.C."/>
            <person name="Nybo J."/>
            <person name="Theobald S."/>
            <person name="Brandl J."/>
            <person name="Frisvad J.C."/>
            <person name="Nielsen K.F."/>
            <person name="Lyhne E.K."/>
            <person name="Kogle M.E."/>
            <person name="Kuo A."/>
            <person name="Riley R."/>
            <person name="Clum A."/>
            <person name="Nolan M."/>
            <person name="Lipzen A."/>
            <person name="Salamov A."/>
            <person name="Henrissat B."/>
            <person name="Wiebenga A."/>
            <person name="De Vries R.P."/>
            <person name="Grigoriev I.V."/>
            <person name="Mortensen U.H."/>
            <person name="Andersen M.R."/>
            <person name="Baker S.E."/>
        </authorList>
    </citation>
    <scope>NUCLEOTIDE SEQUENCE [LARGE SCALE GENOMIC DNA]</scope>
    <source>
        <strain evidence="4 5">IBT 23096</strain>
    </source>
</reference>
<evidence type="ECO:0000313" key="5">
    <source>
        <dbReference type="Proteomes" id="UP000234275"/>
    </source>
</evidence>
<dbReference type="STRING" id="1392250.A0A2I2G148"/>
<protein>
    <submittedName>
        <fullName evidence="4">NAD(P)-binding protein</fullName>
    </submittedName>
</protein>
<dbReference type="OrthoDB" id="3358371at2759"/>
<comment type="similarity">
    <text evidence="1">Belongs to the NmrA-type oxidoreductase family.</text>
</comment>
<comment type="caution">
    <text evidence="4">The sequence shown here is derived from an EMBL/GenBank/DDBJ whole genome shotgun (WGS) entry which is preliminary data.</text>
</comment>
<dbReference type="Gene3D" id="3.90.25.10">
    <property type="entry name" value="UDP-galactose 4-epimerase, domain 1"/>
    <property type="match status" value="1"/>
</dbReference>
<dbReference type="SUPFAM" id="SSF51735">
    <property type="entry name" value="NAD(P)-binding Rossmann-fold domains"/>
    <property type="match status" value="1"/>
</dbReference>
<feature type="domain" description="NmrA-like" evidence="3">
    <location>
        <begin position="3"/>
        <end position="279"/>
    </location>
</feature>
<dbReference type="PANTHER" id="PTHR42748">
    <property type="entry name" value="NITROGEN METABOLITE REPRESSION PROTEIN NMRA FAMILY MEMBER"/>
    <property type="match status" value="1"/>
</dbReference>
<dbReference type="InterPro" id="IPR036291">
    <property type="entry name" value="NAD(P)-bd_dom_sf"/>
</dbReference>
<keyword evidence="5" id="KW-1185">Reference proteome</keyword>
<dbReference type="GeneID" id="36561171"/>
<dbReference type="Pfam" id="PF05368">
    <property type="entry name" value="NmrA"/>
    <property type="match status" value="1"/>
</dbReference>
<evidence type="ECO:0000256" key="2">
    <source>
        <dbReference type="ARBA" id="ARBA00022857"/>
    </source>
</evidence>
<dbReference type="PANTHER" id="PTHR42748:SF31">
    <property type="entry name" value="NMRA-LIKE DOMAIN-CONTAINING PROTEIN-RELATED"/>
    <property type="match status" value="1"/>
</dbReference>
<sequence length="310" mass="34899">MFKLITVFGATGMQGTSVINHILDDPHLREEFRIRGVTRDITKSAAKALLNRNIDIVTADLNIASTIIPAIRDSHTLFLVTDYWAHQDPNTEFEQGKNVIDVAKAAGVKHVIFSSLDSAIWQTDGRYKYVGHREGKARVEEYRRASGMAWTSVLVGYYMSNFLGLVERVFCGEGEEYRLRYPFEGRRAVLPLVDAERDVGVFVGAALKDPDGFAGRRVLAADRYYSAQEVMETFCCVTGKQGVFRQATPKEFRDLAPEGCGLEYMETHKMIDEYGYFMGGVGELNESLQLVQGSTSSLTEYFRRVSSHWD</sequence>
<accession>A0A2I2G148</accession>
<dbReference type="Gene3D" id="3.40.50.720">
    <property type="entry name" value="NAD(P)-binding Rossmann-like Domain"/>
    <property type="match status" value="1"/>
</dbReference>
<dbReference type="CDD" id="cd05251">
    <property type="entry name" value="NmrA_like_SDR_a"/>
    <property type="match status" value="1"/>
</dbReference>
<evidence type="ECO:0000259" key="3">
    <source>
        <dbReference type="Pfam" id="PF05368"/>
    </source>
</evidence>
<evidence type="ECO:0000256" key="1">
    <source>
        <dbReference type="ARBA" id="ARBA00006328"/>
    </source>
</evidence>
<dbReference type="InterPro" id="IPR051164">
    <property type="entry name" value="NmrA-like_oxidored"/>
</dbReference>
<dbReference type="GO" id="GO:0005634">
    <property type="term" value="C:nucleus"/>
    <property type="evidence" value="ECO:0007669"/>
    <property type="project" value="TreeGrafter"/>
</dbReference>
<dbReference type="EMBL" id="MSFO01000006">
    <property type="protein sequence ID" value="PLB46601.1"/>
    <property type="molecule type" value="Genomic_DNA"/>
</dbReference>